<accession>A0A821CVR3</accession>
<dbReference type="Proteomes" id="UP000663862">
    <property type="component" value="Unassembled WGS sequence"/>
</dbReference>
<dbReference type="AlphaFoldDB" id="A0A821CVR3"/>
<protein>
    <submittedName>
        <fullName evidence="2">Uncharacterized protein</fullName>
    </submittedName>
</protein>
<evidence type="ECO:0000313" key="2">
    <source>
        <dbReference type="EMBL" id="CAF4612050.1"/>
    </source>
</evidence>
<evidence type="ECO:0000256" key="1">
    <source>
        <dbReference type="SAM" id="MobiDB-lite"/>
    </source>
</evidence>
<proteinExistence type="predicted"/>
<dbReference type="EMBL" id="CAJOBQ010003609">
    <property type="protein sequence ID" value="CAF4612050.1"/>
    <property type="molecule type" value="Genomic_DNA"/>
</dbReference>
<gene>
    <name evidence="2" type="ORF">TSG867_LOCUS28500</name>
</gene>
<reference evidence="2" key="1">
    <citation type="submission" date="2021-02" db="EMBL/GenBank/DDBJ databases">
        <authorList>
            <person name="Nowell W R."/>
        </authorList>
    </citation>
    <scope>NUCLEOTIDE SEQUENCE</scope>
</reference>
<name>A0A821CVR3_9BILA</name>
<evidence type="ECO:0000313" key="3">
    <source>
        <dbReference type="Proteomes" id="UP000663862"/>
    </source>
</evidence>
<comment type="caution">
    <text evidence="2">The sequence shown here is derived from an EMBL/GenBank/DDBJ whole genome shotgun (WGS) entry which is preliminary data.</text>
</comment>
<feature type="region of interest" description="Disordered" evidence="1">
    <location>
        <begin position="379"/>
        <end position="419"/>
    </location>
</feature>
<organism evidence="2 3">
    <name type="scientific">Rotaria socialis</name>
    <dbReference type="NCBI Taxonomy" id="392032"/>
    <lineage>
        <taxon>Eukaryota</taxon>
        <taxon>Metazoa</taxon>
        <taxon>Spiralia</taxon>
        <taxon>Gnathifera</taxon>
        <taxon>Rotifera</taxon>
        <taxon>Eurotatoria</taxon>
        <taxon>Bdelloidea</taxon>
        <taxon>Philodinida</taxon>
        <taxon>Philodinidae</taxon>
        <taxon>Rotaria</taxon>
    </lineage>
</organism>
<feature type="compositionally biased region" description="Acidic residues" evidence="1">
    <location>
        <begin position="389"/>
        <end position="398"/>
    </location>
</feature>
<sequence length="454" mass="51987">MIQPLSSRAIDLPPYLLASYGTDSRYTSNDIISRWKNIFEKFREKHIKVLGYSIDCDSKYLRAMRVITGFFAKSINRNDLFGDHAFVIASCSQWIWFYLRPKQSFLCLQDPTHLITKLRNRLLSSKTSMMFGSESINIRFLLQLIKDFSKLDHGSVKSDVVPKDRQNYSFCIKISSDCVVQTLEKMQNTRAICIYLKNVEHINRLYYAWLCTFLCRLWLSWIQSTPINTLDRDESQSVYSGSSKGRDKSKQKFFITNPAFLSIEMNTHTMTYITLLVINNQLPTEALRIWLFSSQTYECMFRTARSMSGPFSPILLHICISNSLSIGDIEQIVRHAFADACELVSSLNVTILNKAVNSITIDEVSIFIKNHLEKTIQINDSSQTASSDSESESDDEQSSYDADYGSTLPGSDNDEDISDSECLSNVNNITVNGQNKYLHKQTACWLLTHDKSSW</sequence>